<keyword evidence="10" id="KW-0256">Endoplasmic reticulum</keyword>
<evidence type="ECO:0000313" key="12">
    <source>
        <dbReference type="EMBL" id="KAK3943061.1"/>
    </source>
</evidence>
<feature type="compositionally biased region" description="Polar residues" evidence="11">
    <location>
        <begin position="61"/>
        <end position="70"/>
    </location>
</feature>
<proteinExistence type="inferred from homology"/>
<dbReference type="AlphaFoldDB" id="A0AAN6ND89"/>
<dbReference type="EMBL" id="MU853769">
    <property type="protein sequence ID" value="KAK3943061.1"/>
    <property type="molecule type" value="Genomic_DNA"/>
</dbReference>
<feature type="transmembrane region" description="Helical" evidence="10">
    <location>
        <begin position="243"/>
        <end position="264"/>
    </location>
</feature>
<feature type="transmembrane region" description="Helical" evidence="10">
    <location>
        <begin position="335"/>
        <end position="360"/>
    </location>
</feature>
<organism evidence="12 13">
    <name type="scientific">Diplogelasinospora grovesii</name>
    <dbReference type="NCBI Taxonomy" id="303347"/>
    <lineage>
        <taxon>Eukaryota</taxon>
        <taxon>Fungi</taxon>
        <taxon>Dikarya</taxon>
        <taxon>Ascomycota</taxon>
        <taxon>Pezizomycotina</taxon>
        <taxon>Sordariomycetes</taxon>
        <taxon>Sordariomycetidae</taxon>
        <taxon>Sordariales</taxon>
        <taxon>Diplogelasinosporaceae</taxon>
        <taxon>Diplogelasinospora</taxon>
    </lineage>
</organism>
<dbReference type="Pfam" id="PF04140">
    <property type="entry name" value="ICMT"/>
    <property type="match status" value="1"/>
</dbReference>
<feature type="compositionally biased region" description="Acidic residues" evidence="11">
    <location>
        <begin position="130"/>
        <end position="139"/>
    </location>
</feature>
<keyword evidence="8 10" id="KW-1133">Transmembrane helix</keyword>
<comment type="similarity">
    <text evidence="2 10">Belongs to the class VI-like SAM-binding methyltransferase superfamily. Isoprenylcysteine carboxyl methyltransferase family.</text>
</comment>
<dbReference type="InterPro" id="IPR007269">
    <property type="entry name" value="ICMT_MeTrfase"/>
</dbReference>
<feature type="transmembrane region" description="Helical" evidence="10">
    <location>
        <begin position="276"/>
        <end position="296"/>
    </location>
</feature>
<feature type="compositionally biased region" description="Low complexity" evidence="11">
    <location>
        <begin position="1"/>
        <end position="20"/>
    </location>
</feature>
<dbReference type="GO" id="GO:0032259">
    <property type="term" value="P:methylation"/>
    <property type="evidence" value="ECO:0007669"/>
    <property type="project" value="UniProtKB-KW"/>
</dbReference>
<protein>
    <recommendedName>
        <fullName evidence="3 10">Protein-S-isoprenylcysteine O-methyltransferase</fullName>
        <ecNumber evidence="3 10">2.1.1.100</ecNumber>
    </recommendedName>
</protein>
<gene>
    <name evidence="12" type="ORF">QBC46DRAFT_378844</name>
</gene>
<feature type="transmembrane region" description="Helical" evidence="10">
    <location>
        <begin position="206"/>
        <end position="223"/>
    </location>
</feature>
<evidence type="ECO:0000256" key="10">
    <source>
        <dbReference type="RuleBase" id="RU362022"/>
    </source>
</evidence>
<keyword evidence="7 10" id="KW-0812">Transmembrane</keyword>
<dbReference type="PANTHER" id="PTHR12714:SF9">
    <property type="entry name" value="PROTEIN-S-ISOPRENYLCYSTEINE O-METHYLTRANSFERASE"/>
    <property type="match status" value="1"/>
</dbReference>
<keyword evidence="13" id="KW-1185">Reference proteome</keyword>
<dbReference type="PANTHER" id="PTHR12714">
    <property type="entry name" value="PROTEIN-S ISOPRENYLCYSTEINE O-METHYLTRANSFERASE"/>
    <property type="match status" value="1"/>
</dbReference>
<keyword evidence="5" id="KW-0808">Transferase</keyword>
<evidence type="ECO:0000256" key="8">
    <source>
        <dbReference type="ARBA" id="ARBA00022989"/>
    </source>
</evidence>
<feature type="transmembrane region" description="Helical" evidence="10">
    <location>
        <begin position="174"/>
        <end position="199"/>
    </location>
</feature>
<dbReference type="GO" id="GO:0005789">
    <property type="term" value="C:endoplasmic reticulum membrane"/>
    <property type="evidence" value="ECO:0007669"/>
    <property type="project" value="UniProtKB-SubCell"/>
</dbReference>
<comment type="subcellular location">
    <subcellularLocation>
        <location evidence="10">Endoplasmic reticulum membrane</location>
        <topology evidence="10">Multi-pass membrane protein</topology>
    </subcellularLocation>
    <subcellularLocation>
        <location evidence="1">Membrane</location>
        <topology evidence="1">Multi-pass membrane protein</topology>
    </subcellularLocation>
</comment>
<dbReference type="InterPro" id="IPR025770">
    <property type="entry name" value="PPMT_MeTrfase"/>
</dbReference>
<accession>A0AAN6ND89</accession>
<dbReference type="Proteomes" id="UP001303473">
    <property type="component" value="Unassembled WGS sequence"/>
</dbReference>
<keyword evidence="4 10" id="KW-0489">Methyltransferase</keyword>
<dbReference type="Gene3D" id="1.20.120.1630">
    <property type="match status" value="1"/>
</dbReference>
<sequence>MAGSASSPASPTSSATSLLLHVRSSHDDEASATGHETETARHRRRTHQAGIYSPIPVHVSPRSSSISTLASHWHERTSRRAGSGMYSESSGLMAPRTYSAIENSEESGSTTPRHSLPVTGAPRNLAQSSESDDNNDDADLSLPLLSPSAASAHAASHSPDRAYFPHQPKSLAGIAVRSFCLGIALTLGVGGTVGVVVFTSSPLWRLPFFLASLSLFHFLEFWTTAAYNTRAAEVGSFLLTANWPGYAIAHSAATFECLLTNLAWPDRSWAPLHTAPLLCLMGLMLVVVGQTVRSVAMVQAGPSFNHLVQHQRSSGHVLVTTGLYGRLRHPSYFGFFWWALGTQLVLGNVVSFFAYAAVLWKFFSTRIRHEEELLVKFFGDEYIDYRDKVPTMLPFVS</sequence>
<dbReference type="PROSITE" id="PS51564">
    <property type="entry name" value="SAM_ICMT"/>
    <property type="match status" value="1"/>
</dbReference>
<evidence type="ECO:0000256" key="6">
    <source>
        <dbReference type="ARBA" id="ARBA00022691"/>
    </source>
</evidence>
<evidence type="ECO:0000256" key="5">
    <source>
        <dbReference type="ARBA" id="ARBA00022679"/>
    </source>
</evidence>
<evidence type="ECO:0000313" key="13">
    <source>
        <dbReference type="Proteomes" id="UP001303473"/>
    </source>
</evidence>
<evidence type="ECO:0000256" key="1">
    <source>
        <dbReference type="ARBA" id="ARBA00004141"/>
    </source>
</evidence>
<evidence type="ECO:0000256" key="7">
    <source>
        <dbReference type="ARBA" id="ARBA00022692"/>
    </source>
</evidence>
<evidence type="ECO:0000256" key="3">
    <source>
        <dbReference type="ARBA" id="ARBA00012151"/>
    </source>
</evidence>
<keyword evidence="6 10" id="KW-0949">S-adenosyl-L-methionine</keyword>
<dbReference type="GO" id="GO:0004671">
    <property type="term" value="F:protein C-terminal S-isoprenylcysteine carboxyl O-methyltransferase activity"/>
    <property type="evidence" value="ECO:0007669"/>
    <property type="project" value="UniProtKB-EC"/>
</dbReference>
<evidence type="ECO:0000256" key="9">
    <source>
        <dbReference type="ARBA" id="ARBA00023136"/>
    </source>
</evidence>
<keyword evidence="9 10" id="KW-0472">Membrane</keyword>
<reference evidence="13" key="1">
    <citation type="journal article" date="2023" name="Mol. Phylogenet. Evol.">
        <title>Genome-scale phylogeny and comparative genomics of the fungal order Sordariales.</title>
        <authorList>
            <person name="Hensen N."/>
            <person name="Bonometti L."/>
            <person name="Westerberg I."/>
            <person name="Brannstrom I.O."/>
            <person name="Guillou S."/>
            <person name="Cros-Aarteil S."/>
            <person name="Calhoun S."/>
            <person name="Haridas S."/>
            <person name="Kuo A."/>
            <person name="Mondo S."/>
            <person name="Pangilinan J."/>
            <person name="Riley R."/>
            <person name="LaButti K."/>
            <person name="Andreopoulos B."/>
            <person name="Lipzen A."/>
            <person name="Chen C."/>
            <person name="Yan M."/>
            <person name="Daum C."/>
            <person name="Ng V."/>
            <person name="Clum A."/>
            <person name="Steindorff A."/>
            <person name="Ohm R.A."/>
            <person name="Martin F."/>
            <person name="Silar P."/>
            <person name="Natvig D.O."/>
            <person name="Lalanne C."/>
            <person name="Gautier V."/>
            <person name="Ament-Velasquez S.L."/>
            <person name="Kruys A."/>
            <person name="Hutchinson M.I."/>
            <person name="Powell A.J."/>
            <person name="Barry K."/>
            <person name="Miller A.N."/>
            <person name="Grigoriev I.V."/>
            <person name="Debuchy R."/>
            <person name="Gladieux P."/>
            <person name="Hiltunen Thoren M."/>
            <person name="Johannesson H."/>
        </authorList>
    </citation>
    <scope>NUCLEOTIDE SEQUENCE [LARGE SCALE GENOMIC DNA]</scope>
    <source>
        <strain evidence="13">CBS 340.73</strain>
    </source>
</reference>
<feature type="compositionally biased region" description="Polar residues" evidence="11">
    <location>
        <begin position="100"/>
        <end position="113"/>
    </location>
</feature>
<evidence type="ECO:0000256" key="2">
    <source>
        <dbReference type="ARBA" id="ARBA00009140"/>
    </source>
</evidence>
<dbReference type="EC" id="2.1.1.100" evidence="3 10"/>
<evidence type="ECO:0000256" key="4">
    <source>
        <dbReference type="ARBA" id="ARBA00022603"/>
    </source>
</evidence>
<comment type="catalytic activity">
    <reaction evidence="10">
        <text>[protein]-C-terminal S-[(2E,6E)-farnesyl]-L-cysteine + S-adenosyl-L-methionine = [protein]-C-terminal S-[(2E,6E)-farnesyl]-L-cysteine methyl ester + S-adenosyl-L-homocysteine</text>
        <dbReference type="Rhea" id="RHEA:21672"/>
        <dbReference type="Rhea" id="RHEA-COMP:12125"/>
        <dbReference type="Rhea" id="RHEA-COMP:12126"/>
        <dbReference type="ChEBI" id="CHEBI:57856"/>
        <dbReference type="ChEBI" id="CHEBI:59789"/>
        <dbReference type="ChEBI" id="CHEBI:90510"/>
        <dbReference type="ChEBI" id="CHEBI:90511"/>
        <dbReference type="EC" id="2.1.1.100"/>
    </reaction>
</comment>
<feature type="compositionally biased region" description="Basic and acidic residues" evidence="11">
    <location>
        <begin position="24"/>
        <end position="40"/>
    </location>
</feature>
<name>A0AAN6ND89_9PEZI</name>
<feature type="region of interest" description="Disordered" evidence="11">
    <location>
        <begin position="1"/>
        <end position="140"/>
    </location>
</feature>
<comment type="caution">
    <text evidence="12">The sequence shown here is derived from an EMBL/GenBank/DDBJ whole genome shotgun (WGS) entry which is preliminary data.</text>
</comment>
<evidence type="ECO:0000256" key="11">
    <source>
        <dbReference type="SAM" id="MobiDB-lite"/>
    </source>
</evidence>